<gene>
    <name evidence="1" type="ORF">A2U01_0008445</name>
</gene>
<dbReference type="AlphaFoldDB" id="A0A392MJ99"/>
<comment type="caution">
    <text evidence="1">The sequence shown here is derived from an EMBL/GenBank/DDBJ whole genome shotgun (WGS) entry which is preliminary data.</text>
</comment>
<reference evidence="1 2" key="1">
    <citation type="journal article" date="2018" name="Front. Plant Sci.">
        <title>Red Clover (Trifolium pratense) and Zigzag Clover (T. medium) - A Picture of Genomic Similarities and Differences.</title>
        <authorList>
            <person name="Dluhosova J."/>
            <person name="Istvanek J."/>
            <person name="Nedelnik J."/>
            <person name="Repkova J."/>
        </authorList>
    </citation>
    <scope>NUCLEOTIDE SEQUENCE [LARGE SCALE GENOMIC DNA]</scope>
    <source>
        <strain evidence="2">cv. 10/8</strain>
        <tissue evidence="1">Leaf</tissue>
    </source>
</reference>
<evidence type="ECO:0000313" key="1">
    <source>
        <dbReference type="EMBL" id="MCH87572.1"/>
    </source>
</evidence>
<feature type="non-terminal residue" evidence="1">
    <location>
        <position position="1"/>
    </location>
</feature>
<proteinExistence type="predicted"/>
<protein>
    <submittedName>
        <fullName evidence="1">Uncharacterized protein</fullName>
    </submittedName>
</protein>
<dbReference type="EMBL" id="LXQA010012472">
    <property type="protein sequence ID" value="MCH87572.1"/>
    <property type="molecule type" value="Genomic_DNA"/>
</dbReference>
<dbReference type="Proteomes" id="UP000265520">
    <property type="component" value="Unassembled WGS sequence"/>
</dbReference>
<keyword evidence="2" id="KW-1185">Reference proteome</keyword>
<name>A0A392MJ99_9FABA</name>
<accession>A0A392MJ99</accession>
<organism evidence="1 2">
    <name type="scientific">Trifolium medium</name>
    <dbReference type="NCBI Taxonomy" id="97028"/>
    <lineage>
        <taxon>Eukaryota</taxon>
        <taxon>Viridiplantae</taxon>
        <taxon>Streptophyta</taxon>
        <taxon>Embryophyta</taxon>
        <taxon>Tracheophyta</taxon>
        <taxon>Spermatophyta</taxon>
        <taxon>Magnoliopsida</taxon>
        <taxon>eudicotyledons</taxon>
        <taxon>Gunneridae</taxon>
        <taxon>Pentapetalae</taxon>
        <taxon>rosids</taxon>
        <taxon>fabids</taxon>
        <taxon>Fabales</taxon>
        <taxon>Fabaceae</taxon>
        <taxon>Papilionoideae</taxon>
        <taxon>50 kb inversion clade</taxon>
        <taxon>NPAAA clade</taxon>
        <taxon>Hologalegina</taxon>
        <taxon>IRL clade</taxon>
        <taxon>Trifolieae</taxon>
        <taxon>Trifolium</taxon>
    </lineage>
</organism>
<sequence>VYAESRFTGKGDHIQPLMPESLALKVDSLRKIDHIQLLMPEVDSLRKVDHIQPLMPEVDPMNTVILSSRLCRKSIH</sequence>
<evidence type="ECO:0000313" key="2">
    <source>
        <dbReference type="Proteomes" id="UP000265520"/>
    </source>
</evidence>